<gene>
    <name evidence="5" type="ORF">NEPTK9_001239</name>
</gene>
<evidence type="ECO:0000256" key="2">
    <source>
        <dbReference type="ARBA" id="ARBA00022723"/>
    </source>
</evidence>
<dbReference type="InterPro" id="IPR002933">
    <property type="entry name" value="Peptidase_M20"/>
</dbReference>
<keyword evidence="3" id="KW-0378">Hydrolase</keyword>
<dbReference type="Pfam" id="PF01546">
    <property type="entry name" value="Peptidase_M20"/>
    <property type="match status" value="1"/>
</dbReference>
<organism evidence="5 6">
    <name type="scientific">Candidatus Neptunichlamydia vexilliferae</name>
    <dbReference type="NCBI Taxonomy" id="1651774"/>
    <lineage>
        <taxon>Bacteria</taxon>
        <taxon>Pseudomonadati</taxon>
        <taxon>Chlamydiota</taxon>
        <taxon>Chlamydiia</taxon>
        <taxon>Parachlamydiales</taxon>
        <taxon>Simkaniaceae</taxon>
        <taxon>Candidatus Neptunichlamydia</taxon>
    </lineage>
</organism>
<dbReference type="NCBIfam" id="NF006579">
    <property type="entry name" value="PRK09104.1"/>
    <property type="match status" value="1"/>
</dbReference>
<evidence type="ECO:0000256" key="1">
    <source>
        <dbReference type="ARBA" id="ARBA00022670"/>
    </source>
</evidence>
<dbReference type="InterPro" id="IPR011650">
    <property type="entry name" value="Peptidase_M20_dimer"/>
</dbReference>
<comment type="caution">
    <text evidence="5">The sequence shown here is derived from an EMBL/GenBank/DDBJ whole genome shotgun (WGS) entry which is preliminary data.</text>
</comment>
<dbReference type="InterPro" id="IPR051458">
    <property type="entry name" value="Cyt/Met_Dipeptidase"/>
</dbReference>
<dbReference type="Gene3D" id="3.40.630.10">
    <property type="entry name" value="Zn peptidases"/>
    <property type="match status" value="1"/>
</dbReference>
<dbReference type="Gene3D" id="3.30.70.360">
    <property type="match status" value="1"/>
</dbReference>
<accession>A0ABS0B008</accession>
<dbReference type="RefSeq" id="WP_194848030.1">
    <property type="nucleotide sequence ID" value="NZ_JAAEJV010000037.1"/>
</dbReference>
<dbReference type="SUPFAM" id="SSF53187">
    <property type="entry name" value="Zn-dependent exopeptidases"/>
    <property type="match status" value="1"/>
</dbReference>
<evidence type="ECO:0000256" key="3">
    <source>
        <dbReference type="ARBA" id="ARBA00022801"/>
    </source>
</evidence>
<keyword evidence="6" id="KW-1185">Reference proteome</keyword>
<name>A0ABS0B008_9BACT</name>
<dbReference type="PANTHER" id="PTHR43270">
    <property type="entry name" value="BETA-ALA-HIS DIPEPTIDASE"/>
    <property type="match status" value="1"/>
</dbReference>
<feature type="domain" description="Peptidase M20 dimerisation" evidence="4">
    <location>
        <begin position="195"/>
        <end position="349"/>
    </location>
</feature>
<keyword evidence="2" id="KW-0479">Metal-binding</keyword>
<protein>
    <recommendedName>
        <fullName evidence="4">Peptidase M20 dimerisation domain-containing protein</fullName>
    </recommendedName>
</protein>
<proteinExistence type="predicted"/>
<dbReference type="EMBL" id="JAAEJV010000037">
    <property type="protein sequence ID" value="MBF5059723.1"/>
    <property type="molecule type" value="Genomic_DNA"/>
</dbReference>
<evidence type="ECO:0000313" key="5">
    <source>
        <dbReference type="EMBL" id="MBF5059723.1"/>
    </source>
</evidence>
<evidence type="ECO:0000259" key="4">
    <source>
        <dbReference type="Pfam" id="PF07687"/>
    </source>
</evidence>
<dbReference type="Pfam" id="PF07687">
    <property type="entry name" value="M20_dimer"/>
    <property type="match status" value="1"/>
</dbReference>
<evidence type="ECO:0000313" key="6">
    <source>
        <dbReference type="Proteomes" id="UP001194714"/>
    </source>
</evidence>
<sequence length="456" mass="49529">MVEDYDAWFEKNRALLLEDFFTFLRFPSISTDPAYTNDLLACKDWLVAYMEKSGLNTEVWETSGHPTIFASHLEAGDAAPTLLFYGHYDVQPSAPLEKWESPPFEPEVRGHKVYARGAIDNKGQAFYTLLAIRAFLERTKNAPVNIKVLIEGEEEIGSSGLEAIAEEKKEALKADHIYIVDLDMYAEGIPGVTLGVRGVASLNVTVHNSNADLHSGTFGGIALNPARALATTLSKLWDEKGKVTVPHFYDGVKEGGLEGLDEEIDLKKESAPFEIKVFQGEGDYSLVASNWVRPTLEINGLESGYTGEGYKTIIPAEAMVKLSCRLVPGQDPEKIIEALATFLKSNLPAGIGMSFEKGHGTPAMITAPDSATVKGAIAAYERIFSAKCRRQLCGGTIPIAPKLAEICGGEIVLIGMGIPSDSIHAPNENFGLDRFKQGFLSITQLLEIFAEGGPDA</sequence>
<reference evidence="5 6" key="1">
    <citation type="submission" date="2020-01" db="EMBL/GenBank/DDBJ databases">
        <title>Draft genome sequence of Cand. Neptunochlamydia vexilliferae K9.</title>
        <authorList>
            <person name="Schulz F."/>
            <person name="Koestlbacher S."/>
            <person name="Wascher F."/>
            <person name="Pizzetti I."/>
            <person name="Horn M."/>
        </authorList>
    </citation>
    <scope>NUCLEOTIDE SEQUENCE [LARGE SCALE GENOMIC DNA]</scope>
    <source>
        <strain evidence="5 6">K9</strain>
    </source>
</reference>
<keyword evidence="1" id="KW-0645">Protease</keyword>
<dbReference type="PANTHER" id="PTHR43270:SF12">
    <property type="entry name" value="SUCCINYL-DIAMINOPIMELATE DESUCCINYLASE"/>
    <property type="match status" value="1"/>
</dbReference>
<dbReference type="Proteomes" id="UP001194714">
    <property type="component" value="Unassembled WGS sequence"/>
</dbReference>